<dbReference type="EMBL" id="QAYG01000010">
    <property type="protein sequence ID" value="PTW57566.1"/>
    <property type="molecule type" value="Genomic_DNA"/>
</dbReference>
<dbReference type="Gene3D" id="3.40.50.1820">
    <property type="entry name" value="alpha/beta hydrolase"/>
    <property type="match status" value="1"/>
</dbReference>
<proteinExistence type="predicted"/>
<dbReference type="PANTHER" id="PTHR36513:SF1">
    <property type="entry name" value="TRANSMEMBRANE PROTEIN"/>
    <property type="match status" value="1"/>
</dbReference>
<evidence type="ECO:0000313" key="1">
    <source>
        <dbReference type="EMBL" id="PTW57566.1"/>
    </source>
</evidence>
<organism evidence="1 2">
    <name type="scientific">Breoghania corrubedonensis</name>
    <dbReference type="NCBI Taxonomy" id="665038"/>
    <lineage>
        <taxon>Bacteria</taxon>
        <taxon>Pseudomonadati</taxon>
        <taxon>Pseudomonadota</taxon>
        <taxon>Alphaproteobacteria</taxon>
        <taxon>Hyphomicrobiales</taxon>
        <taxon>Stappiaceae</taxon>
        <taxon>Breoghania</taxon>
    </lineage>
</organism>
<protein>
    <submittedName>
        <fullName evidence="1">Esterase/lipase superfamily enzyme</fullName>
    </submittedName>
</protein>
<gene>
    <name evidence="1" type="ORF">C8N35_11045</name>
</gene>
<dbReference type="AlphaFoldDB" id="A0A2T5V1F4"/>
<name>A0A2T5V1F4_9HYPH</name>
<dbReference type="PANTHER" id="PTHR36513">
    <property type="entry name" value="ABC TRANSMEMBRANE TYPE-1 DOMAIN-CONTAINING PROTEIN"/>
    <property type="match status" value="1"/>
</dbReference>
<comment type="caution">
    <text evidence="1">The sequence shown here is derived from an EMBL/GenBank/DDBJ whole genome shotgun (WGS) entry which is preliminary data.</text>
</comment>
<reference evidence="1 2" key="1">
    <citation type="submission" date="2018-04" db="EMBL/GenBank/DDBJ databases">
        <title>Genomic Encyclopedia of Archaeal and Bacterial Type Strains, Phase II (KMG-II): from individual species to whole genera.</title>
        <authorList>
            <person name="Goeker M."/>
        </authorList>
    </citation>
    <scope>NUCLEOTIDE SEQUENCE [LARGE SCALE GENOMIC DNA]</scope>
    <source>
        <strain evidence="1 2">DSM 23382</strain>
    </source>
</reference>
<dbReference type="InterPro" id="IPR010297">
    <property type="entry name" value="DUF900_hydrolase"/>
</dbReference>
<dbReference type="Proteomes" id="UP000244081">
    <property type="component" value="Unassembled WGS sequence"/>
</dbReference>
<accession>A0A2T5V1F4</accession>
<sequence>MVSTALLGAAIRCQVPPGCPSPGRLVCEERMNTIRHLAEPAGTLRRVCAMILVCALVAGCSTRPGPGSLETSTAAEQGAENHTILIATTRERSDKPATYFNGERATHPNYAIATVSVPPTHKPGKIEWPSRPPGDPATDFTLRGAAYIKDRAAFKSALNSELAKRKPADREAFVFVHGYNTRFAEALYRFTQVVHDSRAPVVPVLFTWASRGSVTDYVYDMNSAQIARDALEQTLRDIAATGVKRINILAHSMGSYLLVETLRQISISKNPINQDRFGIIALAAPDIDIDLFKQQLKRAGKPDKPFLILVSKDDRALKASSLLAGGKQRVGRYGNTEELASLGAIVIDLTKLSGENAANHDKFAQIARIAPELRDTLLNARLGENVGAPSPTGGRLGDIIGRGANIVLTVPKTILNAPISVLAGQ</sequence>
<keyword evidence="2" id="KW-1185">Reference proteome</keyword>
<dbReference type="SUPFAM" id="SSF53474">
    <property type="entry name" value="alpha/beta-Hydrolases"/>
    <property type="match status" value="1"/>
</dbReference>
<dbReference type="InterPro" id="IPR029058">
    <property type="entry name" value="AB_hydrolase_fold"/>
</dbReference>
<dbReference type="Pfam" id="PF05990">
    <property type="entry name" value="DUF900"/>
    <property type="match status" value="1"/>
</dbReference>
<evidence type="ECO:0000313" key="2">
    <source>
        <dbReference type="Proteomes" id="UP000244081"/>
    </source>
</evidence>